<evidence type="ECO:0000313" key="12">
    <source>
        <dbReference type="Proteomes" id="UP000570592"/>
    </source>
</evidence>
<dbReference type="InterPro" id="IPR018200">
    <property type="entry name" value="USP_CS"/>
</dbReference>
<dbReference type="AlphaFoldDB" id="A0A7L3IHZ3"/>
<dbReference type="PROSITE" id="PS00973">
    <property type="entry name" value="USP_2"/>
    <property type="match status" value="1"/>
</dbReference>
<accession>A0A7L3IHZ3</accession>
<name>A0A7L3IHZ3_9PASS</name>
<keyword evidence="9" id="KW-0812">Transmembrane</keyword>
<comment type="catalytic activity">
    <reaction evidence="1">
        <text>Thiol-dependent hydrolysis of ester, thioester, amide, peptide and isopeptide bonds formed by the C-terminal Gly of ubiquitin (a 76-residue protein attached to proteins as an intracellular targeting signal).</text>
        <dbReference type="EC" id="3.4.19.12"/>
    </reaction>
</comment>
<feature type="coiled-coil region" evidence="7">
    <location>
        <begin position="192"/>
        <end position="219"/>
    </location>
</feature>
<dbReference type="InterPro" id="IPR001394">
    <property type="entry name" value="Peptidase_C19_UCH"/>
</dbReference>
<keyword evidence="3" id="KW-0645">Protease</keyword>
<evidence type="ECO:0000256" key="5">
    <source>
        <dbReference type="ARBA" id="ARBA00022801"/>
    </source>
</evidence>
<dbReference type="PROSITE" id="PS50235">
    <property type="entry name" value="USP_3"/>
    <property type="match status" value="1"/>
</dbReference>
<dbReference type="InterPro" id="IPR028889">
    <property type="entry name" value="USP"/>
</dbReference>
<feature type="non-terminal residue" evidence="11">
    <location>
        <position position="1"/>
    </location>
</feature>
<keyword evidence="9" id="KW-1133">Transmembrane helix</keyword>
<feature type="region of interest" description="Disordered" evidence="8">
    <location>
        <begin position="1"/>
        <end position="20"/>
    </location>
</feature>
<evidence type="ECO:0000256" key="7">
    <source>
        <dbReference type="SAM" id="Coils"/>
    </source>
</evidence>
<dbReference type="Gene3D" id="3.90.70.10">
    <property type="entry name" value="Cysteine proteinases"/>
    <property type="match status" value="1"/>
</dbReference>
<dbReference type="PANTHER" id="PTHR43982:SF1">
    <property type="entry name" value="UBIQUITIN CARBOXYL-TERMINAL HYDROLASE 14"/>
    <property type="match status" value="1"/>
</dbReference>
<keyword evidence="12" id="KW-1185">Reference proteome</keyword>
<comment type="caution">
    <text evidence="11">The sequence shown here is derived from an EMBL/GenBank/DDBJ whole genome shotgun (WGS) entry which is preliminary data.</text>
</comment>
<dbReference type="GO" id="GO:0016579">
    <property type="term" value="P:protein deubiquitination"/>
    <property type="evidence" value="ECO:0007669"/>
    <property type="project" value="InterPro"/>
</dbReference>
<evidence type="ECO:0000256" key="2">
    <source>
        <dbReference type="ARBA" id="ARBA00012759"/>
    </source>
</evidence>
<reference evidence="11 12" key="1">
    <citation type="submission" date="2019-09" db="EMBL/GenBank/DDBJ databases">
        <title>Bird 10,000 Genomes (B10K) Project - Family phase.</title>
        <authorList>
            <person name="Zhang G."/>
        </authorList>
    </citation>
    <scope>NUCLEOTIDE SEQUENCE [LARGE SCALE GENOMIC DNA]</scope>
    <source>
        <strain evidence="11">B10K-DU-029-51</strain>
    </source>
</reference>
<evidence type="ECO:0000256" key="9">
    <source>
        <dbReference type="SAM" id="Phobius"/>
    </source>
</evidence>
<dbReference type="Proteomes" id="UP000570592">
    <property type="component" value="Unassembled WGS sequence"/>
</dbReference>
<dbReference type="GO" id="GO:0004843">
    <property type="term" value="F:cysteine-type deubiquitinase activity"/>
    <property type="evidence" value="ECO:0007669"/>
    <property type="project" value="UniProtKB-EC"/>
</dbReference>
<dbReference type="GO" id="GO:0061136">
    <property type="term" value="P:regulation of proteasomal protein catabolic process"/>
    <property type="evidence" value="ECO:0007669"/>
    <property type="project" value="TreeGrafter"/>
</dbReference>
<keyword evidence="9" id="KW-0472">Membrane</keyword>
<protein>
    <recommendedName>
        <fullName evidence="2">ubiquitinyl hydrolase 1</fullName>
        <ecNumber evidence="2">3.4.19.12</ecNumber>
    </recommendedName>
</protein>
<evidence type="ECO:0000256" key="8">
    <source>
        <dbReference type="SAM" id="MobiDB-lite"/>
    </source>
</evidence>
<dbReference type="InterPro" id="IPR044635">
    <property type="entry name" value="UBP14-like"/>
</dbReference>
<keyword evidence="5 11" id="KW-0378">Hydrolase</keyword>
<dbReference type="PANTHER" id="PTHR43982">
    <property type="entry name" value="UBIQUITIN CARBOXYL-TERMINAL HYDROLASE"/>
    <property type="match status" value="1"/>
</dbReference>
<gene>
    <name evidence="11" type="primary">Usp25</name>
    <name evidence="11" type="ORF">PARPUN_R05609</name>
</gene>
<proteinExistence type="predicted"/>
<dbReference type="GO" id="GO:0070628">
    <property type="term" value="F:proteasome binding"/>
    <property type="evidence" value="ECO:0007669"/>
    <property type="project" value="TreeGrafter"/>
</dbReference>
<sequence length="581" mass="67858">STIEQQGPSSSDVPSTSPVQRSVIHKPFTQSRIPPDLPMHPAPRHITEEELSVLEGCLHRWRTEVENDTRDLQESISRIHRTIELMYSDKTMVQVPYRLHAVLVHEGQANAGHYWAYIYDHHQNRWMKYNDISVTKSTWEELERDSFGGYRNASAYCLMYINDKEQYLIQEEFNKETGQILVGMDTLPSDLRDYVKEDNKRFEKELEEWDAELAQKAQQEKLLSQIPRAPAPSPAPVQAGEPEYLEQPSRTDISKHLKEDSVQAINKALAEQEDRGPEAIMDTKVCTMVIGVVQKSTEIGVLCGIKAIKLEYTRLLKLAQEDPPPECDYRLRHAIVYFIQNQAPKKIIERTLLEQFGDHNLSFDERCRNIMKVAQAKLEMIKPDEVNMEEYERWHQDYRHFRETTMFLMVGLEFFQKKSSSKSTLHMHPYSSFSSTLKCSGYPSAIKILLWHHLKWSYLSFEEHSIYLEADGVWMLHLMLLFLHFSYMEALLYLIYAYQNNKELLSKGPYRGHDEELISHYRRESNLQEKLTDFLPKLLDCSTEIKGFNDPPKLPSYSTHELCERYARIMLSLSRTPADGR</sequence>
<keyword evidence="6" id="KW-0788">Thiol protease</keyword>
<keyword evidence="7" id="KW-0175">Coiled coil</keyword>
<organism evidence="11 12">
    <name type="scientific">Pardalotus punctatus</name>
    <name type="common">spotted pardalote</name>
    <dbReference type="NCBI Taxonomy" id="254575"/>
    <lineage>
        <taxon>Eukaryota</taxon>
        <taxon>Metazoa</taxon>
        <taxon>Chordata</taxon>
        <taxon>Craniata</taxon>
        <taxon>Vertebrata</taxon>
        <taxon>Euteleostomi</taxon>
        <taxon>Archelosauria</taxon>
        <taxon>Archosauria</taxon>
        <taxon>Dinosauria</taxon>
        <taxon>Saurischia</taxon>
        <taxon>Theropoda</taxon>
        <taxon>Coelurosauria</taxon>
        <taxon>Aves</taxon>
        <taxon>Neognathae</taxon>
        <taxon>Neoaves</taxon>
        <taxon>Telluraves</taxon>
        <taxon>Australaves</taxon>
        <taxon>Passeriformes</taxon>
        <taxon>Meliphagoidea</taxon>
        <taxon>Pardalotidae</taxon>
        <taxon>Pardalotus</taxon>
    </lineage>
</organism>
<dbReference type="EMBL" id="VZTX01022775">
    <property type="protein sequence ID" value="NXU16998.1"/>
    <property type="molecule type" value="Genomic_DNA"/>
</dbReference>
<dbReference type="InterPro" id="IPR038765">
    <property type="entry name" value="Papain-like_cys_pep_sf"/>
</dbReference>
<feature type="domain" description="USP" evidence="10">
    <location>
        <begin position="1"/>
        <end position="163"/>
    </location>
</feature>
<dbReference type="GO" id="GO:0043161">
    <property type="term" value="P:proteasome-mediated ubiquitin-dependent protein catabolic process"/>
    <property type="evidence" value="ECO:0007669"/>
    <property type="project" value="InterPro"/>
</dbReference>
<evidence type="ECO:0000313" key="11">
    <source>
        <dbReference type="EMBL" id="NXU16998.1"/>
    </source>
</evidence>
<dbReference type="Pfam" id="PF00443">
    <property type="entry name" value="UCH"/>
    <property type="match status" value="1"/>
</dbReference>
<feature type="transmembrane region" description="Helical" evidence="9">
    <location>
        <begin position="474"/>
        <end position="498"/>
    </location>
</feature>
<keyword evidence="4" id="KW-0833">Ubl conjugation pathway</keyword>
<dbReference type="EC" id="3.4.19.12" evidence="2"/>
<evidence type="ECO:0000256" key="1">
    <source>
        <dbReference type="ARBA" id="ARBA00000707"/>
    </source>
</evidence>
<feature type="compositionally biased region" description="Low complexity" evidence="8">
    <location>
        <begin position="8"/>
        <end position="19"/>
    </location>
</feature>
<evidence type="ECO:0000256" key="6">
    <source>
        <dbReference type="ARBA" id="ARBA00022807"/>
    </source>
</evidence>
<feature type="non-terminal residue" evidence="11">
    <location>
        <position position="581"/>
    </location>
</feature>
<evidence type="ECO:0000256" key="4">
    <source>
        <dbReference type="ARBA" id="ARBA00022786"/>
    </source>
</evidence>
<evidence type="ECO:0000256" key="3">
    <source>
        <dbReference type="ARBA" id="ARBA00022670"/>
    </source>
</evidence>
<dbReference type="SUPFAM" id="SSF54001">
    <property type="entry name" value="Cysteine proteinases"/>
    <property type="match status" value="1"/>
</dbReference>
<evidence type="ECO:0000259" key="10">
    <source>
        <dbReference type="PROSITE" id="PS50235"/>
    </source>
</evidence>